<dbReference type="Proteomes" id="UP000694865">
    <property type="component" value="Unplaced"/>
</dbReference>
<dbReference type="Pfam" id="PF05517">
    <property type="entry name" value="p25-alpha"/>
    <property type="match status" value="1"/>
</dbReference>
<evidence type="ECO:0000313" key="3">
    <source>
        <dbReference type="Proteomes" id="UP000694865"/>
    </source>
</evidence>
<name>A0ABM0H0Q6_SACKO</name>
<dbReference type="RefSeq" id="XP_002741622.1">
    <property type="nucleotide sequence ID" value="XM_002741576.2"/>
</dbReference>
<evidence type="ECO:0000256" key="1">
    <source>
        <dbReference type="ARBA" id="ARBA00010994"/>
    </source>
</evidence>
<accession>A0ABM0H0Q6</accession>
<feature type="compositionally biased region" description="Basic and acidic residues" evidence="2">
    <location>
        <begin position="128"/>
        <end position="146"/>
    </location>
</feature>
<organism evidence="3 4">
    <name type="scientific">Saccoglossus kowalevskii</name>
    <name type="common">Acorn worm</name>
    <dbReference type="NCBI Taxonomy" id="10224"/>
    <lineage>
        <taxon>Eukaryota</taxon>
        <taxon>Metazoa</taxon>
        <taxon>Hemichordata</taxon>
        <taxon>Enteropneusta</taxon>
        <taxon>Harrimaniidae</taxon>
        <taxon>Saccoglossus</taxon>
    </lineage>
</organism>
<dbReference type="Gene3D" id="1.10.238.10">
    <property type="entry name" value="EF-hand"/>
    <property type="match status" value="1"/>
</dbReference>
<sequence>MSKSLEEVFKEYCSFGKGAKGANELDNKNWTKLCKDKGLIDKKMNGTEVDMIHTRCKTKGGRTLNFAQFQQALAQAGKAKYGKESDENTKKIEDKVLGGGGPATSGTTGAVKAGGVDRLTDASKYTGSHKERFDASGKGKGIDGRVDKVDSTGYVGNYKGEGTYDKK</sequence>
<comment type="similarity">
    <text evidence="1">Belongs to the TPPP family.</text>
</comment>
<dbReference type="SUPFAM" id="SSF47473">
    <property type="entry name" value="EF-hand"/>
    <property type="match status" value="1"/>
</dbReference>
<feature type="region of interest" description="Disordered" evidence="2">
    <location>
        <begin position="78"/>
        <end position="146"/>
    </location>
</feature>
<dbReference type="InterPro" id="IPR011992">
    <property type="entry name" value="EF-hand-dom_pair"/>
</dbReference>
<protein>
    <submittedName>
        <fullName evidence="4">Tubulin polymerization-promoting protein family member 2-like</fullName>
    </submittedName>
</protein>
<evidence type="ECO:0000256" key="2">
    <source>
        <dbReference type="SAM" id="MobiDB-lite"/>
    </source>
</evidence>
<reference evidence="4" key="1">
    <citation type="submission" date="2025-08" db="UniProtKB">
        <authorList>
            <consortium name="RefSeq"/>
        </authorList>
    </citation>
    <scope>IDENTIFICATION</scope>
    <source>
        <tissue evidence="4">Testes</tissue>
    </source>
</reference>
<dbReference type="PANTHER" id="PTHR12932:SF9">
    <property type="entry name" value="TUBULIN POLYMERIZATION-PROMOTING PROTEIN HOMOLOG"/>
    <property type="match status" value="1"/>
</dbReference>
<evidence type="ECO:0000313" key="4">
    <source>
        <dbReference type="RefSeq" id="XP_002741622.1"/>
    </source>
</evidence>
<dbReference type="GeneID" id="100374202"/>
<dbReference type="InterPro" id="IPR008907">
    <property type="entry name" value="TPP/p25"/>
</dbReference>
<keyword evidence="3" id="KW-1185">Reference proteome</keyword>
<gene>
    <name evidence="4" type="primary">LOC100374202</name>
</gene>
<proteinExistence type="inferred from homology"/>
<dbReference type="PANTHER" id="PTHR12932">
    <property type="entry name" value="P25 ALPHA-RELATED"/>
    <property type="match status" value="1"/>
</dbReference>
<feature type="compositionally biased region" description="Basic and acidic residues" evidence="2">
    <location>
        <begin position="81"/>
        <end position="96"/>
    </location>
</feature>